<evidence type="ECO:0000313" key="3">
    <source>
        <dbReference type="Proteomes" id="UP001055156"/>
    </source>
</evidence>
<reference evidence="2" key="2">
    <citation type="submission" date="2021-08" db="EMBL/GenBank/DDBJ databases">
        <authorList>
            <person name="Tani A."/>
            <person name="Ola A."/>
            <person name="Ogura Y."/>
            <person name="Katsura K."/>
            <person name="Hayashi T."/>
        </authorList>
    </citation>
    <scope>NUCLEOTIDE SEQUENCE</scope>
    <source>
        <strain evidence="2">NBRC 15689</strain>
    </source>
</reference>
<keyword evidence="3" id="KW-1185">Reference proteome</keyword>
<dbReference type="RefSeq" id="WP_238311824.1">
    <property type="nucleotide sequence ID" value="NZ_BPQV01000008.1"/>
</dbReference>
<reference evidence="2" key="1">
    <citation type="journal article" date="2021" name="Front. Microbiol.">
        <title>Comprehensive Comparative Genomics and Phenotyping of Methylobacterium Species.</title>
        <authorList>
            <person name="Alessa O."/>
            <person name="Ogura Y."/>
            <person name="Fujitani Y."/>
            <person name="Takami H."/>
            <person name="Hayashi T."/>
            <person name="Sahin N."/>
            <person name="Tani A."/>
        </authorList>
    </citation>
    <scope>NUCLEOTIDE SEQUENCE</scope>
    <source>
        <strain evidence="2">NBRC 15689</strain>
    </source>
</reference>
<accession>A0ABQ4T8M1</accession>
<keyword evidence="1" id="KW-0472">Membrane</keyword>
<dbReference type="Proteomes" id="UP001055156">
    <property type="component" value="Unassembled WGS sequence"/>
</dbReference>
<comment type="caution">
    <text evidence="2">The sequence shown here is derived from an EMBL/GenBank/DDBJ whole genome shotgun (WGS) entry which is preliminary data.</text>
</comment>
<keyword evidence="1" id="KW-1133">Transmembrane helix</keyword>
<proteinExistence type="predicted"/>
<sequence>MAQTSQGPGAGKPRSRLGLFLPFILLVILAVAWSGLWFWMRGRAVQEIDAWLAREAAGGRNWTCADRSVTGYPFRLELRCSAVTLARSDGGFRVGPLTAVVQVYQPMHGLIEVAGPFHAEQGDLVGDVTWTSLEGSFHGSTSGFVRASLVVDQPKGSVRGGAPGPVDFAARHLELHARPTPGRFESEGAVDISLRLANGRFPQLDAVVGNAEPASVALDATLEQATRLGTGTIAHELEIWRQAGGRLDLALGSLEKGDRRLQANGAVGLDEAHRPAGRFDVRAAGLDALVGQIMGQRLGAEKGALIGNLVGRFLGGLQRGQGEAGAGPEGNGASAKGDPALAPLPPVKLADGRLFLGPFAVPNVVLPPLY</sequence>
<dbReference type="Pfam" id="PF09898">
    <property type="entry name" value="DUF2125"/>
    <property type="match status" value="1"/>
</dbReference>
<gene>
    <name evidence="2" type="ORF">LKMONMHP_2896</name>
</gene>
<protein>
    <recommendedName>
        <fullName evidence="4">DUF2125 domain-containing protein</fullName>
    </recommendedName>
</protein>
<evidence type="ECO:0000256" key="1">
    <source>
        <dbReference type="SAM" id="Phobius"/>
    </source>
</evidence>
<evidence type="ECO:0008006" key="4">
    <source>
        <dbReference type="Google" id="ProtNLM"/>
    </source>
</evidence>
<dbReference type="EMBL" id="BPQV01000008">
    <property type="protein sequence ID" value="GJE28032.1"/>
    <property type="molecule type" value="Genomic_DNA"/>
</dbReference>
<feature type="transmembrane region" description="Helical" evidence="1">
    <location>
        <begin position="20"/>
        <end position="39"/>
    </location>
</feature>
<dbReference type="InterPro" id="IPR018666">
    <property type="entry name" value="DUF2125"/>
</dbReference>
<organism evidence="2 3">
    <name type="scientific">Methylobacterium organophilum</name>
    <dbReference type="NCBI Taxonomy" id="410"/>
    <lineage>
        <taxon>Bacteria</taxon>
        <taxon>Pseudomonadati</taxon>
        <taxon>Pseudomonadota</taxon>
        <taxon>Alphaproteobacteria</taxon>
        <taxon>Hyphomicrobiales</taxon>
        <taxon>Methylobacteriaceae</taxon>
        <taxon>Methylobacterium</taxon>
    </lineage>
</organism>
<keyword evidence="1" id="KW-0812">Transmembrane</keyword>
<name>A0ABQ4T8M1_METOR</name>
<evidence type="ECO:0000313" key="2">
    <source>
        <dbReference type="EMBL" id="GJE28032.1"/>
    </source>
</evidence>